<accession>A0A0S4KHT2</accession>
<dbReference type="OrthoDB" id="274860at2759"/>
<gene>
    <name evidence="1" type="ORF">BSAL_58880</name>
</gene>
<dbReference type="VEuPathDB" id="TriTrypDB:BSAL_58880"/>
<keyword evidence="2" id="KW-1185">Reference proteome</keyword>
<organism evidence="1 2">
    <name type="scientific">Bodo saltans</name>
    <name type="common">Flagellated protozoan</name>
    <dbReference type="NCBI Taxonomy" id="75058"/>
    <lineage>
        <taxon>Eukaryota</taxon>
        <taxon>Discoba</taxon>
        <taxon>Euglenozoa</taxon>
        <taxon>Kinetoplastea</taxon>
        <taxon>Metakinetoplastina</taxon>
        <taxon>Eubodonida</taxon>
        <taxon>Bodonidae</taxon>
        <taxon>Bodo</taxon>
    </lineage>
</organism>
<dbReference type="OMA" id="EKWWMGM"/>
<evidence type="ECO:0000313" key="1">
    <source>
        <dbReference type="EMBL" id="CUI12394.1"/>
    </source>
</evidence>
<protein>
    <submittedName>
        <fullName evidence="1">Uncharacterized protein</fullName>
    </submittedName>
</protein>
<evidence type="ECO:0000313" key="2">
    <source>
        <dbReference type="Proteomes" id="UP000051952"/>
    </source>
</evidence>
<reference evidence="2" key="1">
    <citation type="submission" date="2015-09" db="EMBL/GenBank/DDBJ databases">
        <authorList>
            <consortium name="Pathogen Informatics"/>
        </authorList>
    </citation>
    <scope>NUCLEOTIDE SEQUENCE [LARGE SCALE GENOMIC DNA]</scope>
    <source>
        <strain evidence="2">Lake Konstanz</strain>
    </source>
</reference>
<sequence length="204" mass="22865">MLGSDAIRKILYLEDPTRAAGLTSSDEAGKVGLRYATCYDGPILGSVGFETASAIQPRSMYFQSWLVMGATTFACLSMRARNKEKWWLGLFCVNMVYFNAVKGHKVGNGVVGHQSGVIGDGLLMLGFLARMMVRSGRLRSNLMWFALSSALAWYDLGRFHLWLDYVAQLRKEVAPQQSYDLLAEFSPKDIPLEFLLYRKATVRD</sequence>
<dbReference type="EMBL" id="CYKH01000236">
    <property type="protein sequence ID" value="CUI12394.1"/>
    <property type="molecule type" value="Genomic_DNA"/>
</dbReference>
<dbReference type="AlphaFoldDB" id="A0A0S4KHT2"/>
<dbReference type="Proteomes" id="UP000051952">
    <property type="component" value="Unassembled WGS sequence"/>
</dbReference>
<name>A0A0S4KHT2_BODSA</name>
<proteinExistence type="predicted"/>